<evidence type="ECO:0000256" key="3">
    <source>
        <dbReference type="PROSITE-ProRule" id="PRU00023"/>
    </source>
</evidence>
<evidence type="ECO:0000256" key="1">
    <source>
        <dbReference type="ARBA" id="ARBA00022737"/>
    </source>
</evidence>
<dbReference type="InterPro" id="IPR002110">
    <property type="entry name" value="Ankyrin_rpt"/>
</dbReference>
<dbReference type="Gene3D" id="1.25.40.20">
    <property type="entry name" value="Ankyrin repeat-containing domain"/>
    <property type="match status" value="2"/>
</dbReference>
<dbReference type="SUPFAM" id="SSF48403">
    <property type="entry name" value="Ankyrin repeat"/>
    <property type="match status" value="1"/>
</dbReference>
<gene>
    <name evidence="4" type="ORF">FISHEDRAFT_9706</name>
</gene>
<organism evidence="4 5">
    <name type="scientific">Fistulina hepatica ATCC 64428</name>
    <dbReference type="NCBI Taxonomy" id="1128425"/>
    <lineage>
        <taxon>Eukaryota</taxon>
        <taxon>Fungi</taxon>
        <taxon>Dikarya</taxon>
        <taxon>Basidiomycota</taxon>
        <taxon>Agaricomycotina</taxon>
        <taxon>Agaricomycetes</taxon>
        <taxon>Agaricomycetidae</taxon>
        <taxon>Agaricales</taxon>
        <taxon>Fistulinaceae</taxon>
        <taxon>Fistulina</taxon>
    </lineage>
</organism>
<dbReference type="PROSITE" id="PS50088">
    <property type="entry name" value="ANK_REPEAT"/>
    <property type="match status" value="2"/>
</dbReference>
<feature type="repeat" description="ANK" evidence="3">
    <location>
        <begin position="127"/>
        <end position="159"/>
    </location>
</feature>
<reference evidence="4 5" key="1">
    <citation type="journal article" date="2015" name="Fungal Genet. Biol.">
        <title>Evolution of novel wood decay mechanisms in Agaricales revealed by the genome sequences of Fistulina hepatica and Cylindrobasidium torrendii.</title>
        <authorList>
            <person name="Floudas D."/>
            <person name="Held B.W."/>
            <person name="Riley R."/>
            <person name="Nagy L.G."/>
            <person name="Koehler G."/>
            <person name="Ransdell A.S."/>
            <person name="Younus H."/>
            <person name="Chow J."/>
            <person name="Chiniquy J."/>
            <person name="Lipzen A."/>
            <person name="Tritt A."/>
            <person name="Sun H."/>
            <person name="Haridas S."/>
            <person name="LaButti K."/>
            <person name="Ohm R.A."/>
            <person name="Kues U."/>
            <person name="Blanchette R.A."/>
            <person name="Grigoriev I.V."/>
            <person name="Minto R.E."/>
            <person name="Hibbett D.S."/>
        </authorList>
    </citation>
    <scope>NUCLEOTIDE SEQUENCE [LARGE SCALE GENOMIC DNA]</scope>
    <source>
        <strain evidence="4 5">ATCC 64428</strain>
    </source>
</reference>
<dbReference type="EMBL" id="KN881648">
    <property type="protein sequence ID" value="KIY51726.1"/>
    <property type="molecule type" value="Genomic_DNA"/>
</dbReference>
<dbReference type="AlphaFoldDB" id="A0A0D7AKA5"/>
<dbReference type="SMART" id="SM00248">
    <property type="entry name" value="ANK"/>
    <property type="match status" value="6"/>
</dbReference>
<feature type="non-terminal residue" evidence="4">
    <location>
        <position position="769"/>
    </location>
</feature>
<sequence>RSISRVSLHVAALAGDVTGVTRALMAGADINATDDRGRTALVCAIGGANWERVDGNNPCFMTPQRLNAIRVIVEHSEISLFTLNAPQPAIRGVTPLGLACWLNMYEVVRLLVENSEGAVCVDSVDIHRATPLMYCARDGSFKVVQFLLQHEARPDFRDRNYISAIHFARPHPQILWLCEARLRRHRWREAMHGARASKYDACGHILEIIKRSFTSSELNPPPLSLLSGQAMVQTTDTLIQAVVTSDLPLVLSMLFPSRADGAMRGPVLVNNSDAQGWSPIHHCVSSQLNIEMLDALYLAGADVALTTVKEKYTPLHCLARSRNITDVEALYGFAFHLIRDLRVPLGARDSNNETCMHIAARIGTHLELLLIFLQCDSTHAVREMRNGRGLTAFDVAKPAFHGVFAKQRRPPRTASPPPLRTLQHKASMQSFLDLYDRDNDLVSTTEEFLTEMNRLSPKHVERAGHRLLEDMADTIGEMSDLSQRVFAQARQGVDNAARTLVSLRSRYDDAGAAVDSVSGLVRATLKERGIEPFRSKKHIRGSQDSQMTTVPGKLKARLLSSLLMYAQRMVKQKDTSSSRRKIKAWFKRKVALDSPTRREDVARGTVTPVPREMVVDHVLQSAPNVLDTAAHDLVGIAQYLSSIEAHIELAQHSLDRAERCVKRGINKRSEAISERLKQLNDRPSSLRRFVPPSLAVKSSERSLAPSFQSAWSTFTSNEIAAQDDDDVKLIRRLLLRKMEGALAGAASDIRKSCNWLRVVKEVTVGVKRR</sequence>
<name>A0A0D7AKA5_9AGAR</name>
<evidence type="ECO:0000256" key="2">
    <source>
        <dbReference type="ARBA" id="ARBA00023043"/>
    </source>
</evidence>
<keyword evidence="5" id="KW-1185">Reference proteome</keyword>
<dbReference type="PANTHER" id="PTHR24171">
    <property type="entry name" value="ANKYRIN REPEAT DOMAIN-CONTAINING PROTEIN 39-RELATED"/>
    <property type="match status" value="1"/>
</dbReference>
<protein>
    <recommendedName>
        <fullName evidence="6">Ankyrin</fullName>
    </recommendedName>
</protein>
<keyword evidence="2 3" id="KW-0040">ANK repeat</keyword>
<dbReference type="Pfam" id="PF12796">
    <property type="entry name" value="Ank_2"/>
    <property type="match status" value="1"/>
</dbReference>
<evidence type="ECO:0000313" key="5">
    <source>
        <dbReference type="Proteomes" id="UP000054144"/>
    </source>
</evidence>
<evidence type="ECO:0008006" key="6">
    <source>
        <dbReference type="Google" id="ProtNLM"/>
    </source>
</evidence>
<keyword evidence="1" id="KW-0677">Repeat</keyword>
<feature type="repeat" description="ANK" evidence="3">
    <location>
        <begin position="3"/>
        <end position="35"/>
    </location>
</feature>
<evidence type="ECO:0000313" key="4">
    <source>
        <dbReference type="EMBL" id="KIY51726.1"/>
    </source>
</evidence>
<proteinExistence type="predicted"/>
<feature type="non-terminal residue" evidence="4">
    <location>
        <position position="1"/>
    </location>
</feature>
<dbReference type="InterPro" id="IPR036770">
    <property type="entry name" value="Ankyrin_rpt-contain_sf"/>
</dbReference>
<dbReference type="Proteomes" id="UP000054144">
    <property type="component" value="Unassembled WGS sequence"/>
</dbReference>
<accession>A0A0D7AKA5</accession>
<dbReference type="OrthoDB" id="539213at2759"/>